<dbReference type="InterPro" id="IPR011611">
    <property type="entry name" value="PfkB_dom"/>
</dbReference>
<accession>A0AA36HD84</accession>
<comment type="caution">
    <text evidence="4">The sequence shown here is derived from an EMBL/GenBank/DDBJ whole genome shotgun (WGS) entry which is preliminary data.</text>
</comment>
<proteinExistence type="predicted"/>
<organism evidence="4 5">
    <name type="scientific">Cylicocyclus nassatus</name>
    <name type="common">Nematode worm</name>
    <dbReference type="NCBI Taxonomy" id="53992"/>
    <lineage>
        <taxon>Eukaryota</taxon>
        <taxon>Metazoa</taxon>
        <taxon>Ecdysozoa</taxon>
        <taxon>Nematoda</taxon>
        <taxon>Chromadorea</taxon>
        <taxon>Rhabditida</taxon>
        <taxon>Rhabditina</taxon>
        <taxon>Rhabditomorpha</taxon>
        <taxon>Strongyloidea</taxon>
        <taxon>Strongylidae</taxon>
        <taxon>Cylicocyclus</taxon>
    </lineage>
</organism>
<protein>
    <recommendedName>
        <fullName evidence="3">Carbohydrate kinase PfkB domain-containing protein</fullName>
    </recommendedName>
</protein>
<dbReference type="GO" id="GO:0005829">
    <property type="term" value="C:cytosol"/>
    <property type="evidence" value="ECO:0007669"/>
    <property type="project" value="TreeGrafter"/>
</dbReference>
<dbReference type="PRINTS" id="PR00990">
    <property type="entry name" value="RIBOKINASE"/>
</dbReference>
<dbReference type="SUPFAM" id="SSF53613">
    <property type="entry name" value="Ribokinase-like"/>
    <property type="match status" value="1"/>
</dbReference>
<dbReference type="Pfam" id="PF00294">
    <property type="entry name" value="PfkB"/>
    <property type="match status" value="1"/>
</dbReference>
<evidence type="ECO:0000313" key="4">
    <source>
        <dbReference type="EMBL" id="CAJ0608537.1"/>
    </source>
</evidence>
<dbReference type="Gene3D" id="3.40.1190.20">
    <property type="match status" value="1"/>
</dbReference>
<dbReference type="GO" id="GO:0016301">
    <property type="term" value="F:kinase activity"/>
    <property type="evidence" value="ECO:0007669"/>
    <property type="project" value="UniProtKB-KW"/>
</dbReference>
<dbReference type="PANTHER" id="PTHR10584">
    <property type="entry name" value="SUGAR KINASE"/>
    <property type="match status" value="1"/>
</dbReference>
<dbReference type="InterPro" id="IPR029056">
    <property type="entry name" value="Ribokinase-like"/>
</dbReference>
<reference evidence="4" key="1">
    <citation type="submission" date="2023-07" db="EMBL/GenBank/DDBJ databases">
        <authorList>
            <consortium name="CYATHOMIX"/>
        </authorList>
    </citation>
    <scope>NUCLEOTIDE SEQUENCE</scope>
    <source>
        <strain evidence="4">N/A</strain>
    </source>
</reference>
<keyword evidence="2" id="KW-0418">Kinase</keyword>
<dbReference type="PANTHER" id="PTHR10584:SF166">
    <property type="entry name" value="RIBOKINASE"/>
    <property type="match status" value="1"/>
</dbReference>
<evidence type="ECO:0000256" key="2">
    <source>
        <dbReference type="ARBA" id="ARBA00022777"/>
    </source>
</evidence>
<keyword evidence="1" id="KW-0808">Transferase</keyword>
<name>A0AA36HD84_CYLNA</name>
<dbReference type="AlphaFoldDB" id="A0AA36HD84"/>
<evidence type="ECO:0000256" key="1">
    <source>
        <dbReference type="ARBA" id="ARBA00022679"/>
    </source>
</evidence>
<dbReference type="GO" id="GO:0006796">
    <property type="term" value="P:phosphate-containing compound metabolic process"/>
    <property type="evidence" value="ECO:0007669"/>
    <property type="project" value="UniProtKB-ARBA"/>
</dbReference>
<gene>
    <name evidence="4" type="ORF">CYNAS_LOCUS20520</name>
</gene>
<dbReference type="EMBL" id="CATQJL010000316">
    <property type="protein sequence ID" value="CAJ0608537.1"/>
    <property type="molecule type" value="Genomic_DNA"/>
</dbReference>
<feature type="domain" description="Carbohydrate kinase PfkB" evidence="3">
    <location>
        <begin position="1"/>
        <end position="149"/>
    </location>
</feature>
<dbReference type="Proteomes" id="UP001176961">
    <property type="component" value="Unassembled WGS sequence"/>
</dbReference>
<sequence length="162" mass="17535">MFELAKSHGVKTFFNPAPGDPNMDKSILPLTDIICTNESEAECITGIKQNNLDDARRAAAQMITMGPKYAIVTLGAQGCVLASQGREVEHIPAREVTAVDTTGAGDCFCGSFIYFLINAKCSVRDAMEKAANIAALSVQRKGTQASFWTRKEIGETYPELLK</sequence>
<evidence type="ECO:0000259" key="3">
    <source>
        <dbReference type="Pfam" id="PF00294"/>
    </source>
</evidence>
<keyword evidence="5" id="KW-1185">Reference proteome</keyword>
<dbReference type="InterPro" id="IPR002139">
    <property type="entry name" value="Ribo/fructo_kinase"/>
</dbReference>
<evidence type="ECO:0000313" key="5">
    <source>
        <dbReference type="Proteomes" id="UP001176961"/>
    </source>
</evidence>